<gene>
    <name evidence="1" type="ORF">RZS32_005440</name>
</gene>
<sequence>MAPSISVLKNLSHYQKVQLRQYFTLSQPFGPRSSEDIGEDDLVQSLIFNTRNSVWKSYQGDPKFIVGRRGSGKTTIVSRTELRGRFKYLNFAEMSVLAEKVDQALFSKNQLKMGLTERCAKYWDFVLNIQLMIEVVRSNPSASLSRITSFLESLEGSPLDNNSYLKKAFKATNSVELNNSIGFLLTSIRSFLDAIAHGYHDALSDLDFFLKESNQRSVVVLDNLEEYDLTDYRTEQILKGLLKCAGSFGNSYRQIRVCIPAEHYFEVKAISSNVTKDFGNAIILHWSPLELMRIAAWRYLVFLSCHNHMQRLNRFDTVDLSKRADVKFVLSDFLPITTKNTMKKDENSLVYIFRHTQLLPRQLIMTLNSIFKSSNGETFNYDASVLGGIKQIEGDICGDIFNAFQTKYPFCADLCDRVVENLPRFFDSRELRQVFEQFGTVALSNHPDIDYHRFRQILSEIGAIGKVKGTYKLYKDADFEYGLSGRLSFSPKDEICLHPAFSGTFETAHNSKSKKIVSPHHKFINLDKYVDRTLEL</sequence>
<dbReference type="NCBIfam" id="NF047389">
    <property type="entry name" value="ATPase_Sll1717"/>
    <property type="match status" value="1"/>
</dbReference>
<name>A0ABZ2TIA6_9RHOB</name>
<keyword evidence="2" id="KW-1185">Reference proteome</keyword>
<protein>
    <recommendedName>
        <fullName evidence="3">ATP-binding protein</fullName>
    </recommendedName>
</protein>
<evidence type="ECO:0000313" key="1">
    <source>
        <dbReference type="EMBL" id="WYK19316.1"/>
    </source>
</evidence>
<reference evidence="1 2" key="1">
    <citation type="submission" date="2024-02" db="EMBL/GenBank/DDBJ databases">
        <title>Roseovarius strain W115 nov., isolated from a marine algae.</title>
        <authorList>
            <person name="Lee M.W."/>
            <person name="Lee J.K."/>
            <person name="Kim J.M."/>
            <person name="Choi D.G."/>
            <person name="Baek J.H."/>
            <person name="Bayburt H."/>
            <person name="Jung J.J."/>
            <person name="Han D.M."/>
            <person name="Jeon C.O."/>
        </authorList>
    </citation>
    <scope>NUCLEOTIDE SEQUENCE [LARGE SCALE GENOMIC DNA]</scope>
    <source>
        <strain evidence="1 2">W115</strain>
    </source>
</reference>
<accession>A0ABZ2TIA6</accession>
<proteinExistence type="predicted"/>
<dbReference type="RefSeq" id="WP_317056010.1">
    <property type="nucleotide sequence ID" value="NZ_CP146606.1"/>
</dbReference>
<organism evidence="1 2">
    <name type="scientific">Roseovarius rhodophyticola</name>
    <dbReference type="NCBI Taxonomy" id="3080827"/>
    <lineage>
        <taxon>Bacteria</taxon>
        <taxon>Pseudomonadati</taxon>
        <taxon>Pseudomonadota</taxon>
        <taxon>Alphaproteobacteria</taxon>
        <taxon>Rhodobacterales</taxon>
        <taxon>Roseobacteraceae</taxon>
        <taxon>Roseovarius</taxon>
    </lineage>
</organism>
<dbReference type="InterPro" id="IPR059206">
    <property type="entry name" value="Sll1717-like"/>
</dbReference>
<dbReference type="EMBL" id="CP146606">
    <property type="protein sequence ID" value="WYK19316.1"/>
    <property type="molecule type" value="Genomic_DNA"/>
</dbReference>
<evidence type="ECO:0000313" key="2">
    <source>
        <dbReference type="Proteomes" id="UP001281305"/>
    </source>
</evidence>
<evidence type="ECO:0008006" key="3">
    <source>
        <dbReference type="Google" id="ProtNLM"/>
    </source>
</evidence>
<dbReference type="Proteomes" id="UP001281305">
    <property type="component" value="Chromosome"/>
</dbReference>